<protein>
    <submittedName>
        <fullName evidence="1">Serine/threonine-protein phosphatase</fullName>
    </submittedName>
</protein>
<dbReference type="STRING" id="35608.A0A2U1NQT7"/>
<evidence type="ECO:0000313" key="1">
    <source>
        <dbReference type="EMBL" id="PWA75872.1"/>
    </source>
</evidence>
<accession>A0A2U1NQT7</accession>
<proteinExistence type="predicted"/>
<dbReference type="AlphaFoldDB" id="A0A2U1NQT7"/>
<comment type="caution">
    <text evidence="1">The sequence shown here is derived from an EMBL/GenBank/DDBJ whole genome shotgun (WGS) entry which is preliminary data.</text>
</comment>
<dbReference type="EMBL" id="PKPP01002342">
    <property type="protein sequence ID" value="PWA75872.1"/>
    <property type="molecule type" value="Genomic_DNA"/>
</dbReference>
<dbReference type="OrthoDB" id="1692020at2759"/>
<gene>
    <name evidence="1" type="ORF">CTI12_AA238800</name>
</gene>
<evidence type="ECO:0000313" key="2">
    <source>
        <dbReference type="Proteomes" id="UP000245207"/>
    </source>
</evidence>
<dbReference type="PANTHER" id="PTHR46422:SF4">
    <property type="entry name" value="SERINE_THREONINE-PROTEIN PHOSPHATASE BSL3"/>
    <property type="match status" value="1"/>
</dbReference>
<sequence length="388" mass="42750">MPRDAAIKDTTKWILKHNEAQAYDALDPDGNITIKWDIVSWTRDDYVKRMMHLTQMETSIKWDIISWTPDDYVKEVIWSMMGTQTSDKKTVLDIRMHHYIAANGSKVFTLYSYIGDRVMRVELVFHVAGMYSSGPAAGVWCDTKSVVTTPQTGRYSADAAGGDAAVELTRRFRHAAAAFGDFIFIYGGLRGGFSDMASKKNECILPRWTTATKGTGLESHALDGQTKHVMSQPLSSQYVNATIAMIPEVPIASSHVKHQVQGHSNQQMLTSGNDSIQNVHDIYLTVTRNLFNGSNIQSNGQVQGGPQAKNNVNALPASLPELSQQGQLPQLYTFDLTHNADEFERLLKEMCAEEDGDLLIDSAYPAGTLEAPSTISETLAVGGISNIN</sequence>
<reference evidence="1 2" key="1">
    <citation type="journal article" date="2018" name="Mol. Plant">
        <title>The genome of Artemisia annua provides insight into the evolution of Asteraceae family and artemisinin biosynthesis.</title>
        <authorList>
            <person name="Shen Q."/>
            <person name="Zhang L."/>
            <person name="Liao Z."/>
            <person name="Wang S."/>
            <person name="Yan T."/>
            <person name="Shi P."/>
            <person name="Liu M."/>
            <person name="Fu X."/>
            <person name="Pan Q."/>
            <person name="Wang Y."/>
            <person name="Lv Z."/>
            <person name="Lu X."/>
            <person name="Zhang F."/>
            <person name="Jiang W."/>
            <person name="Ma Y."/>
            <person name="Chen M."/>
            <person name="Hao X."/>
            <person name="Li L."/>
            <person name="Tang Y."/>
            <person name="Lv G."/>
            <person name="Zhou Y."/>
            <person name="Sun X."/>
            <person name="Brodelius P.E."/>
            <person name="Rose J.K.C."/>
            <person name="Tang K."/>
        </authorList>
    </citation>
    <scope>NUCLEOTIDE SEQUENCE [LARGE SCALE GENOMIC DNA]</scope>
    <source>
        <strain evidence="2">cv. Huhao1</strain>
        <tissue evidence="1">Leaf</tissue>
    </source>
</reference>
<name>A0A2U1NQT7_ARTAN</name>
<keyword evidence="2" id="KW-1185">Reference proteome</keyword>
<dbReference type="PANTHER" id="PTHR46422">
    <property type="entry name" value="SERINE/THREONINE-PROTEIN PHOSPHATASE BSL3"/>
    <property type="match status" value="1"/>
</dbReference>
<organism evidence="1 2">
    <name type="scientific">Artemisia annua</name>
    <name type="common">Sweet wormwood</name>
    <dbReference type="NCBI Taxonomy" id="35608"/>
    <lineage>
        <taxon>Eukaryota</taxon>
        <taxon>Viridiplantae</taxon>
        <taxon>Streptophyta</taxon>
        <taxon>Embryophyta</taxon>
        <taxon>Tracheophyta</taxon>
        <taxon>Spermatophyta</taxon>
        <taxon>Magnoliopsida</taxon>
        <taxon>eudicotyledons</taxon>
        <taxon>Gunneridae</taxon>
        <taxon>Pentapetalae</taxon>
        <taxon>asterids</taxon>
        <taxon>campanulids</taxon>
        <taxon>Asterales</taxon>
        <taxon>Asteraceae</taxon>
        <taxon>Asteroideae</taxon>
        <taxon>Anthemideae</taxon>
        <taxon>Artemisiinae</taxon>
        <taxon>Artemisia</taxon>
    </lineage>
</organism>
<dbReference type="Proteomes" id="UP000245207">
    <property type="component" value="Unassembled WGS sequence"/>
</dbReference>